<name>A0A382AKT2_9ZZZZ</name>
<accession>A0A382AKT2</accession>
<organism evidence="1">
    <name type="scientific">marine metagenome</name>
    <dbReference type="NCBI Taxonomy" id="408172"/>
    <lineage>
        <taxon>unclassified sequences</taxon>
        <taxon>metagenomes</taxon>
        <taxon>ecological metagenomes</taxon>
    </lineage>
</organism>
<feature type="non-terminal residue" evidence="1">
    <location>
        <position position="1"/>
    </location>
</feature>
<dbReference type="AlphaFoldDB" id="A0A382AKT2"/>
<gene>
    <name evidence="1" type="ORF">METZ01_LOCUS154838</name>
</gene>
<sequence>SIRVTDSGCEKFCDFSSDLFIKE</sequence>
<dbReference type="EMBL" id="UINC01025775">
    <property type="protein sequence ID" value="SVB01984.1"/>
    <property type="molecule type" value="Genomic_DNA"/>
</dbReference>
<reference evidence="1" key="1">
    <citation type="submission" date="2018-05" db="EMBL/GenBank/DDBJ databases">
        <authorList>
            <person name="Lanie J.A."/>
            <person name="Ng W.-L."/>
            <person name="Kazmierczak K.M."/>
            <person name="Andrzejewski T.M."/>
            <person name="Davidsen T.M."/>
            <person name="Wayne K.J."/>
            <person name="Tettelin H."/>
            <person name="Glass J.I."/>
            <person name="Rusch D."/>
            <person name="Podicherti R."/>
            <person name="Tsui H.-C.T."/>
            <person name="Winkler M.E."/>
        </authorList>
    </citation>
    <scope>NUCLEOTIDE SEQUENCE</scope>
</reference>
<proteinExistence type="predicted"/>
<protein>
    <submittedName>
        <fullName evidence="1">Uncharacterized protein</fullName>
    </submittedName>
</protein>
<evidence type="ECO:0000313" key="1">
    <source>
        <dbReference type="EMBL" id="SVB01984.1"/>
    </source>
</evidence>